<dbReference type="EC" id="2.3.2.5" evidence="3"/>
<keyword evidence="7" id="KW-0812">Transmembrane</keyword>
<keyword evidence="7" id="KW-1133">Transmembrane helix</keyword>
<dbReference type="Ensembl" id="ENSAMET00000041350.1">
    <property type="protein sequence ID" value="ENSAMEP00000036479.1"/>
    <property type="gene ID" value="ENSAMEG00000000797.2"/>
</dbReference>
<evidence type="ECO:0000256" key="5">
    <source>
        <dbReference type="ARBA" id="ARBA00023315"/>
    </source>
</evidence>
<keyword evidence="4" id="KW-0808">Transferase</keyword>
<reference evidence="9 10" key="1">
    <citation type="journal article" date="2010" name="Nature">
        <title>The sequence and de novo assembly of the giant panda genome.</title>
        <authorList>
            <person name="Li R."/>
            <person name="Fan W."/>
            <person name="Tian G."/>
            <person name="Zhu H."/>
            <person name="He L."/>
            <person name="Cai J."/>
            <person name="Huang Q."/>
            <person name="Cai Q."/>
            <person name="Li B."/>
            <person name="Bai Y."/>
            <person name="Zhang Z."/>
            <person name="Zhang Y."/>
            <person name="Wang W."/>
            <person name="Li J."/>
            <person name="Wei F."/>
            <person name="Li H."/>
            <person name="Jian M."/>
            <person name="Li J."/>
            <person name="Zhang Z."/>
            <person name="Nielsen R."/>
            <person name="Li D."/>
            <person name="Gu W."/>
            <person name="Yang Z."/>
            <person name="Xuan Z."/>
            <person name="Ryder O.A."/>
            <person name="Leung F.C."/>
            <person name="Zhou Y."/>
            <person name="Cao J."/>
            <person name="Sun X."/>
            <person name="Fu Y."/>
            <person name="Fang X."/>
            <person name="Guo X."/>
            <person name="Wang B."/>
            <person name="Hou R."/>
            <person name="Shen F."/>
            <person name="Mu B."/>
            <person name="Ni P."/>
            <person name="Lin R."/>
            <person name="Qian W."/>
            <person name="Wang G."/>
            <person name="Yu C."/>
            <person name="Nie W."/>
            <person name="Wang J."/>
            <person name="Wu Z."/>
            <person name="Liang H."/>
            <person name="Min J."/>
            <person name="Wu Q."/>
            <person name="Cheng S."/>
            <person name="Ruan J."/>
            <person name="Wang M."/>
            <person name="Shi Z."/>
            <person name="Wen M."/>
            <person name="Liu B."/>
            <person name="Ren X."/>
            <person name="Zheng H."/>
            <person name="Dong D."/>
            <person name="Cook K."/>
            <person name="Shan G."/>
            <person name="Zhang H."/>
            <person name="Kosiol C."/>
            <person name="Xie X."/>
            <person name="Lu Z."/>
            <person name="Zheng H."/>
            <person name="Li Y."/>
            <person name="Steiner C.C."/>
            <person name="Lam T.T."/>
            <person name="Lin S."/>
            <person name="Zhang Q."/>
            <person name="Li G."/>
            <person name="Tian J."/>
            <person name="Gong T."/>
            <person name="Liu H."/>
            <person name="Zhang D."/>
            <person name="Fang L."/>
            <person name="Ye C."/>
            <person name="Zhang J."/>
            <person name="Hu W."/>
            <person name="Xu A."/>
            <person name="Ren Y."/>
            <person name="Zhang G."/>
            <person name="Bruford M.W."/>
            <person name="Li Q."/>
            <person name="Ma L."/>
            <person name="Guo Y."/>
            <person name="An N."/>
            <person name="Hu Y."/>
            <person name="Zheng Y."/>
            <person name="Shi Y."/>
            <person name="Li Z."/>
            <person name="Liu Q."/>
            <person name="Chen Y."/>
            <person name="Zhao J."/>
            <person name="Qu N."/>
            <person name="Zhao S."/>
            <person name="Tian F."/>
            <person name="Wang X."/>
            <person name="Wang H."/>
            <person name="Xu L."/>
            <person name="Liu X."/>
            <person name="Vinar T."/>
            <person name="Wang Y."/>
            <person name="Lam T.W."/>
            <person name="Yiu S.M."/>
            <person name="Liu S."/>
            <person name="Zhang H."/>
            <person name="Li D."/>
            <person name="Huang Y."/>
            <person name="Wang X."/>
            <person name="Yang G."/>
            <person name="Jiang Z."/>
            <person name="Wang J."/>
            <person name="Qin N."/>
            <person name="Li L."/>
            <person name="Li J."/>
            <person name="Bolund L."/>
            <person name="Kristiansen K."/>
            <person name="Wong G.K."/>
            <person name="Olson M."/>
            <person name="Zhang X."/>
            <person name="Li S."/>
            <person name="Yang H."/>
            <person name="Wang J."/>
            <person name="Wang J."/>
        </authorList>
    </citation>
    <scope>NUCLEOTIDE SEQUENCE [LARGE SCALE GENOMIC DNA]</scope>
</reference>
<evidence type="ECO:0000259" key="8">
    <source>
        <dbReference type="Pfam" id="PF04389"/>
    </source>
</evidence>
<dbReference type="InterPro" id="IPR007484">
    <property type="entry name" value="Peptidase_M28"/>
</dbReference>
<dbReference type="PANTHER" id="PTHR12283">
    <property type="entry name" value="GLUTAMINYL-PEPTIDE CYCLOTRANSFERASE"/>
    <property type="match status" value="1"/>
</dbReference>
<dbReference type="Gene3D" id="3.40.630.10">
    <property type="entry name" value="Zn peptidases"/>
    <property type="match status" value="1"/>
</dbReference>
<feature type="transmembrane region" description="Helical" evidence="7">
    <location>
        <begin position="35"/>
        <end position="56"/>
    </location>
</feature>
<evidence type="ECO:0000313" key="10">
    <source>
        <dbReference type="Proteomes" id="UP000008912"/>
    </source>
</evidence>
<reference evidence="9" key="2">
    <citation type="submission" date="2025-08" db="UniProtKB">
        <authorList>
            <consortium name="Ensembl"/>
        </authorList>
    </citation>
    <scope>IDENTIFICATION</scope>
</reference>
<dbReference type="SUPFAM" id="SSF53187">
    <property type="entry name" value="Zn-dependent exopeptidases"/>
    <property type="match status" value="1"/>
</dbReference>
<comment type="catalytic activity">
    <reaction evidence="1">
        <text>N-terminal L-glutaminyl-[peptide] = N-terminal 5-oxo-L-prolyl-[peptide] + NH4(+)</text>
        <dbReference type="Rhea" id="RHEA:23652"/>
        <dbReference type="Rhea" id="RHEA-COMP:11736"/>
        <dbReference type="Rhea" id="RHEA-COMP:11846"/>
        <dbReference type="ChEBI" id="CHEBI:28938"/>
        <dbReference type="ChEBI" id="CHEBI:64722"/>
        <dbReference type="ChEBI" id="CHEBI:87215"/>
        <dbReference type="EC" id="2.3.2.5"/>
    </reaction>
</comment>
<evidence type="ECO:0000256" key="1">
    <source>
        <dbReference type="ARBA" id="ARBA00000001"/>
    </source>
</evidence>
<proteinExistence type="inferred from homology"/>
<feature type="region of interest" description="Disordered" evidence="6">
    <location>
        <begin position="1"/>
        <end position="25"/>
    </location>
</feature>
<evidence type="ECO:0000256" key="2">
    <source>
        <dbReference type="ARBA" id="ARBA00006014"/>
    </source>
</evidence>
<feature type="domain" description="Peptidase M28" evidence="8">
    <location>
        <begin position="120"/>
        <end position="281"/>
    </location>
</feature>
<evidence type="ECO:0000256" key="4">
    <source>
        <dbReference type="ARBA" id="ARBA00022679"/>
    </source>
</evidence>
<evidence type="ECO:0000256" key="3">
    <source>
        <dbReference type="ARBA" id="ARBA00012012"/>
    </source>
</evidence>
<keyword evidence="10" id="KW-1185">Reference proteome</keyword>
<accession>A0A7N5K835</accession>
<reference evidence="9" key="3">
    <citation type="submission" date="2025-09" db="UniProtKB">
        <authorList>
            <consortium name="Ensembl"/>
        </authorList>
    </citation>
    <scope>IDENTIFICATION</scope>
</reference>
<dbReference type="Proteomes" id="UP000008912">
    <property type="component" value="Unassembled WGS sequence"/>
</dbReference>
<comment type="similarity">
    <text evidence="2">Belongs to the glutaminyl-peptide cyclotransferase family.</text>
</comment>
<dbReference type="GO" id="GO:0016603">
    <property type="term" value="F:glutaminyl-peptide cyclotransferase activity"/>
    <property type="evidence" value="ECO:0007669"/>
    <property type="project" value="UniProtKB-EC"/>
</dbReference>
<gene>
    <name evidence="9" type="primary">QPCTL</name>
</gene>
<name>A0A7N5K835_AILME</name>
<evidence type="ECO:0000313" key="9">
    <source>
        <dbReference type="Ensembl" id="ENSAMEP00000036479.1"/>
    </source>
</evidence>
<dbReference type="PANTHER" id="PTHR12283:SF3">
    <property type="entry name" value="GLUTAMINYL-PEPTIDE CYCLOTRANSFERASE-LIKE PROTEIN"/>
    <property type="match status" value="1"/>
</dbReference>
<sequence>MPSGGRGRSRLRLGERGLLEPPSPPKRRLLPRAHFLPLLLLSLAVASAFYTIWSGWHRQTEELPRGRELRGRLIGSLPEARLRRVVGQLDPHRLWNTYLRPLLVVRTPGSPGNLQVRKEAPVTLQLLFLDGEEALKEWGPQDSLYGSRHLARLMESAPHSPGPTRIQAIELFMLLDLLGAPNPNFYSHFPHTARWFHRLRSIEKRLHRMNLLQSHPQEVMYFQPGEPPGSVEDDHIPFLRRGVPVIHLISMPFPDVWHTADDSEANLHPPTVHNLSRILAVFLAEYLGL</sequence>
<organism evidence="9 10">
    <name type="scientific">Ailuropoda melanoleuca</name>
    <name type="common">Giant panda</name>
    <dbReference type="NCBI Taxonomy" id="9646"/>
    <lineage>
        <taxon>Eukaryota</taxon>
        <taxon>Metazoa</taxon>
        <taxon>Chordata</taxon>
        <taxon>Craniata</taxon>
        <taxon>Vertebrata</taxon>
        <taxon>Euteleostomi</taxon>
        <taxon>Mammalia</taxon>
        <taxon>Eutheria</taxon>
        <taxon>Laurasiatheria</taxon>
        <taxon>Carnivora</taxon>
        <taxon>Caniformia</taxon>
        <taxon>Ursidae</taxon>
        <taxon>Ailuropoda</taxon>
    </lineage>
</organism>
<evidence type="ECO:0000256" key="6">
    <source>
        <dbReference type="SAM" id="MobiDB-lite"/>
    </source>
</evidence>
<dbReference type="InterPro" id="IPR040234">
    <property type="entry name" value="QC/QCL"/>
</dbReference>
<evidence type="ECO:0000256" key="7">
    <source>
        <dbReference type="SAM" id="Phobius"/>
    </source>
</evidence>
<protein>
    <recommendedName>
        <fullName evidence="3">glutaminyl-peptide cyclotransferase</fullName>
        <ecNumber evidence="3">2.3.2.5</ecNumber>
    </recommendedName>
</protein>
<keyword evidence="7" id="KW-0472">Membrane</keyword>
<keyword evidence="5" id="KW-0012">Acyltransferase</keyword>
<dbReference type="AlphaFoldDB" id="A0A7N5K835"/>
<dbReference type="Pfam" id="PF04389">
    <property type="entry name" value="Peptidase_M28"/>
    <property type="match status" value="1"/>
</dbReference>
<dbReference type="GeneTree" id="ENSGT00390000003107"/>
<dbReference type="GO" id="GO:0008270">
    <property type="term" value="F:zinc ion binding"/>
    <property type="evidence" value="ECO:0007669"/>
    <property type="project" value="TreeGrafter"/>
</dbReference>